<sequence length="65" mass="6681">MLTDRQVGVGDGRDSGLAGEHEAFRGRDVFGDLGGVTTAEIPEPTAQPVGVADRQTVEAGAQLSD</sequence>
<accession>A0A100WPJ9</accession>
<dbReference type="Proteomes" id="UP000069705">
    <property type="component" value="Unassembled WGS sequence"/>
</dbReference>
<proteinExistence type="predicted"/>
<dbReference type="EMBL" id="BCSZ01000016">
    <property type="protein sequence ID" value="GAT01834.1"/>
    <property type="molecule type" value="Genomic_DNA"/>
</dbReference>
<gene>
    <name evidence="2" type="ORF">RMCFA_1946</name>
</gene>
<evidence type="ECO:0000256" key="1">
    <source>
        <dbReference type="SAM" id="MobiDB-lite"/>
    </source>
</evidence>
<evidence type="ECO:0000313" key="3">
    <source>
        <dbReference type="Proteomes" id="UP000069705"/>
    </source>
</evidence>
<dbReference type="AlphaFoldDB" id="A0A100WPJ9"/>
<feature type="region of interest" description="Disordered" evidence="1">
    <location>
        <begin position="1"/>
        <end position="22"/>
    </location>
</feature>
<reference evidence="3" key="2">
    <citation type="submission" date="2016-02" db="EMBL/GenBank/DDBJ databases">
        <title>Draft genome sequence of five rapidly growing Mycobacterium species.</title>
        <authorList>
            <person name="Katahira K."/>
            <person name="Gotou Y."/>
            <person name="Iida K."/>
            <person name="Ogura Y."/>
            <person name="Hayashi T."/>
        </authorList>
    </citation>
    <scope>NUCLEOTIDE SEQUENCE [LARGE SCALE GENOMIC DNA]</scope>
    <source>
        <strain evidence="3">JCM6368</strain>
    </source>
</reference>
<name>A0A100WPJ9_MYCFO</name>
<organism evidence="2 3">
    <name type="scientific">Mycolicibacterium fortuitum subsp. acetamidolyticum</name>
    <dbReference type="NCBI Taxonomy" id="144550"/>
    <lineage>
        <taxon>Bacteria</taxon>
        <taxon>Bacillati</taxon>
        <taxon>Actinomycetota</taxon>
        <taxon>Actinomycetes</taxon>
        <taxon>Mycobacteriales</taxon>
        <taxon>Mycobacteriaceae</taxon>
        <taxon>Mycolicibacterium</taxon>
    </lineage>
</organism>
<reference evidence="2 3" key="1">
    <citation type="journal article" date="2016" name="Genome Announc.">
        <title>Draft Genome Sequences of Five Rapidly Growing Mycobacterium Species, M. thermoresistibile, M. fortuitum subsp. acetamidolyticum, M. canariasense, M. brisbanense, and M. novocastrense.</title>
        <authorList>
            <person name="Katahira K."/>
            <person name="Ogura Y."/>
            <person name="Gotoh Y."/>
            <person name="Hayashi T."/>
        </authorList>
    </citation>
    <scope>NUCLEOTIDE SEQUENCE [LARGE SCALE GENOMIC DNA]</scope>
    <source>
        <strain evidence="2 3">JCM6368</strain>
    </source>
</reference>
<protein>
    <submittedName>
        <fullName evidence="2">Uncharacterized protein</fullName>
    </submittedName>
</protein>
<evidence type="ECO:0000313" key="2">
    <source>
        <dbReference type="EMBL" id="GAT01834.1"/>
    </source>
</evidence>
<feature type="region of interest" description="Disordered" evidence="1">
    <location>
        <begin position="44"/>
        <end position="65"/>
    </location>
</feature>
<feature type="compositionally biased region" description="Basic and acidic residues" evidence="1">
    <location>
        <begin position="11"/>
        <end position="22"/>
    </location>
</feature>
<comment type="caution">
    <text evidence="2">The sequence shown here is derived from an EMBL/GenBank/DDBJ whole genome shotgun (WGS) entry which is preliminary data.</text>
</comment>